<dbReference type="PATRIC" id="fig|36816.3.peg.7102"/>
<protein>
    <submittedName>
        <fullName evidence="1">Uncharacterized protein</fullName>
    </submittedName>
</protein>
<reference evidence="1 2" key="1">
    <citation type="submission" date="2015-07" db="EMBL/GenBank/DDBJ databases">
        <authorList>
            <person name="Noorani M."/>
        </authorList>
    </citation>
    <scope>NUCLEOTIDE SEQUENCE [LARGE SCALE GENOMIC DNA]</scope>
    <source>
        <strain evidence="1 2">NRRL B-24567</strain>
    </source>
</reference>
<evidence type="ECO:0000313" key="1">
    <source>
        <dbReference type="EMBL" id="KOT30592.1"/>
    </source>
</evidence>
<dbReference type="RefSeq" id="WP_030824023.1">
    <property type="nucleotide sequence ID" value="NZ_JBFBKA010000036.1"/>
</dbReference>
<dbReference type="EMBL" id="LGCN01000240">
    <property type="protein sequence ID" value="KOT30592.1"/>
    <property type="molecule type" value="Genomic_DNA"/>
</dbReference>
<organism evidence="1 2">
    <name type="scientific">Streptomyces caelestis</name>
    <dbReference type="NCBI Taxonomy" id="36816"/>
    <lineage>
        <taxon>Bacteria</taxon>
        <taxon>Bacillati</taxon>
        <taxon>Actinomycetota</taxon>
        <taxon>Actinomycetes</taxon>
        <taxon>Kitasatosporales</taxon>
        <taxon>Streptomycetaceae</taxon>
        <taxon>Streptomyces</taxon>
    </lineage>
</organism>
<sequence>MGVASIGVRLVADAFVEDAGEGFVYSWLVPDDGRRGWMLFTPAERLFRECDATGAVPEDGMEVCFALPEDEAVRRHARWEGSREWRVMVTAAYGVWKKFQEHGEPPQQAHRTFH</sequence>
<comment type="caution">
    <text evidence="1">The sequence shown here is derived from an EMBL/GenBank/DDBJ whole genome shotgun (WGS) entry which is preliminary data.</text>
</comment>
<name>A0A0M9X5Y9_9ACTN</name>
<proteinExistence type="predicted"/>
<dbReference type="AlphaFoldDB" id="A0A0M9X5Y9"/>
<keyword evidence="2" id="KW-1185">Reference proteome</keyword>
<dbReference type="Proteomes" id="UP000037773">
    <property type="component" value="Unassembled WGS sequence"/>
</dbReference>
<gene>
    <name evidence="1" type="ORF">ADK41_32720</name>
</gene>
<dbReference type="OrthoDB" id="1495556at2"/>
<evidence type="ECO:0000313" key="2">
    <source>
        <dbReference type="Proteomes" id="UP000037773"/>
    </source>
</evidence>
<accession>A0A0M9X5Y9</accession>